<dbReference type="PANTHER" id="PTHR33619:SF3">
    <property type="entry name" value="POLYSACCHARIDE EXPORT PROTEIN GFCE-RELATED"/>
    <property type="match status" value="1"/>
</dbReference>
<organism evidence="4 5">
    <name type="scientific">Sphingomonas tagetis</name>
    <dbReference type="NCBI Taxonomy" id="2949092"/>
    <lineage>
        <taxon>Bacteria</taxon>
        <taxon>Pseudomonadati</taxon>
        <taxon>Pseudomonadota</taxon>
        <taxon>Alphaproteobacteria</taxon>
        <taxon>Sphingomonadales</taxon>
        <taxon>Sphingomonadaceae</taxon>
        <taxon>Sphingomonas</taxon>
    </lineage>
</organism>
<feature type="domain" description="Soluble ligand binding" evidence="3">
    <location>
        <begin position="122"/>
        <end position="170"/>
    </location>
</feature>
<name>A0A9X2KPK2_9SPHN</name>
<dbReference type="Proteomes" id="UP001139451">
    <property type="component" value="Unassembled WGS sequence"/>
</dbReference>
<keyword evidence="5" id="KW-1185">Reference proteome</keyword>
<dbReference type="Pfam" id="PF02563">
    <property type="entry name" value="Poly_export"/>
    <property type="match status" value="1"/>
</dbReference>
<comment type="caution">
    <text evidence="4">The sequence shown here is derived from an EMBL/GenBank/DDBJ whole genome shotgun (WGS) entry which is preliminary data.</text>
</comment>
<dbReference type="Pfam" id="PF10531">
    <property type="entry name" value="SLBB"/>
    <property type="match status" value="1"/>
</dbReference>
<dbReference type="InterPro" id="IPR003715">
    <property type="entry name" value="Poly_export_N"/>
</dbReference>
<dbReference type="PANTHER" id="PTHR33619">
    <property type="entry name" value="POLYSACCHARIDE EXPORT PROTEIN GFCE-RELATED"/>
    <property type="match status" value="1"/>
</dbReference>
<evidence type="ECO:0000259" key="2">
    <source>
        <dbReference type="Pfam" id="PF02563"/>
    </source>
</evidence>
<evidence type="ECO:0000259" key="3">
    <source>
        <dbReference type="Pfam" id="PF10531"/>
    </source>
</evidence>
<dbReference type="GO" id="GO:0015159">
    <property type="term" value="F:polysaccharide transmembrane transporter activity"/>
    <property type="evidence" value="ECO:0007669"/>
    <property type="project" value="InterPro"/>
</dbReference>
<dbReference type="RefSeq" id="WP_254292945.1">
    <property type="nucleotide sequence ID" value="NZ_JAMLDX010000006.1"/>
</dbReference>
<sequence length="208" mass="22178">MNAFWGSRIFAGALLGSTLILDTTASAAQQPRQQGSAPAAQPYRINAGDEIEIYVWGEERLQRTVRVLPDGSFAFPLVGQVMAANRSPGEIEAEISKGLAPQFRNQVPQVTVSVRQPSGYRFSVVGKVRTPGSFTPGTYVNVLEAIAFAGGPSEFADTANVVILRKEGPSLTPIRIRLADMLKGNPSGRDLASNGVPELRSGDTVIVP</sequence>
<dbReference type="InterPro" id="IPR049712">
    <property type="entry name" value="Poly_export"/>
</dbReference>
<evidence type="ECO:0000256" key="1">
    <source>
        <dbReference type="ARBA" id="ARBA00022729"/>
    </source>
</evidence>
<evidence type="ECO:0000313" key="5">
    <source>
        <dbReference type="Proteomes" id="UP001139451"/>
    </source>
</evidence>
<evidence type="ECO:0000313" key="4">
    <source>
        <dbReference type="EMBL" id="MCP3730813.1"/>
    </source>
</evidence>
<dbReference type="EMBL" id="JAMLDX010000006">
    <property type="protein sequence ID" value="MCP3730813.1"/>
    <property type="molecule type" value="Genomic_DNA"/>
</dbReference>
<gene>
    <name evidence="4" type="ORF">M9978_10265</name>
</gene>
<protein>
    <submittedName>
        <fullName evidence="4">Polysaccharide biosynthesis/export family protein</fullName>
    </submittedName>
</protein>
<reference evidence="4" key="1">
    <citation type="submission" date="2022-05" db="EMBL/GenBank/DDBJ databases">
        <title>Sphingomonas sp. strain MG17 Genome sequencing and assembly.</title>
        <authorList>
            <person name="Kim I."/>
        </authorList>
    </citation>
    <scope>NUCLEOTIDE SEQUENCE</scope>
    <source>
        <strain evidence="4">MG17</strain>
    </source>
</reference>
<dbReference type="AlphaFoldDB" id="A0A9X2KPK2"/>
<feature type="domain" description="Polysaccharide export protein N-terminal" evidence="2">
    <location>
        <begin position="38"/>
        <end position="114"/>
    </location>
</feature>
<dbReference type="Gene3D" id="3.10.560.10">
    <property type="entry name" value="Outer membrane lipoprotein wza domain like"/>
    <property type="match status" value="1"/>
</dbReference>
<keyword evidence="1" id="KW-0732">Signal</keyword>
<accession>A0A9X2KPK2</accession>
<dbReference type="InterPro" id="IPR019554">
    <property type="entry name" value="Soluble_ligand-bd"/>
</dbReference>
<proteinExistence type="predicted"/>